<proteinExistence type="predicted"/>
<keyword evidence="1" id="KW-0479">Metal-binding</keyword>
<dbReference type="EMBL" id="JANPWB010000011">
    <property type="protein sequence ID" value="KAJ1125827.1"/>
    <property type="molecule type" value="Genomic_DNA"/>
</dbReference>
<comment type="caution">
    <text evidence="8">The sequence shown here is derived from an EMBL/GenBank/DDBJ whole genome shotgun (WGS) entry which is preliminary data.</text>
</comment>
<dbReference type="Pfam" id="PF00643">
    <property type="entry name" value="zf-B_box"/>
    <property type="match status" value="1"/>
</dbReference>
<accession>A0AAV7PEG9</accession>
<evidence type="ECO:0000256" key="1">
    <source>
        <dbReference type="ARBA" id="ARBA00022723"/>
    </source>
</evidence>
<gene>
    <name evidence="8" type="ORF">NDU88_004244</name>
</gene>
<dbReference type="Gene3D" id="3.30.160.60">
    <property type="entry name" value="Classic Zinc Finger"/>
    <property type="match status" value="1"/>
</dbReference>
<keyword evidence="9" id="KW-1185">Reference proteome</keyword>
<evidence type="ECO:0000256" key="4">
    <source>
        <dbReference type="ARBA" id="ARBA00023054"/>
    </source>
</evidence>
<dbReference type="SUPFAM" id="SSF57850">
    <property type="entry name" value="RING/U-box"/>
    <property type="match status" value="1"/>
</dbReference>
<organism evidence="8 9">
    <name type="scientific">Pleurodeles waltl</name>
    <name type="common">Iberian ribbed newt</name>
    <dbReference type="NCBI Taxonomy" id="8319"/>
    <lineage>
        <taxon>Eukaryota</taxon>
        <taxon>Metazoa</taxon>
        <taxon>Chordata</taxon>
        <taxon>Craniata</taxon>
        <taxon>Vertebrata</taxon>
        <taxon>Euteleostomi</taxon>
        <taxon>Amphibia</taxon>
        <taxon>Batrachia</taxon>
        <taxon>Caudata</taxon>
        <taxon>Salamandroidea</taxon>
        <taxon>Salamandridae</taxon>
        <taxon>Pleurodelinae</taxon>
        <taxon>Pleurodeles</taxon>
    </lineage>
</organism>
<evidence type="ECO:0000256" key="3">
    <source>
        <dbReference type="ARBA" id="ARBA00022833"/>
    </source>
</evidence>
<dbReference type="InterPro" id="IPR001841">
    <property type="entry name" value="Znf_RING"/>
</dbReference>
<feature type="domain" description="RING-type" evidence="6">
    <location>
        <begin position="25"/>
        <end position="65"/>
    </location>
</feature>
<dbReference type="InterPro" id="IPR013083">
    <property type="entry name" value="Znf_RING/FYVE/PHD"/>
</dbReference>
<sequence>MDSLDLSRVESTETATGDLTDELTCSVCLELFERPVILPCGHPFCRTCIDRVCGRKLYVSCPFCRTEFLRGGYTASLTLANLVKKVRGEFSVRSPVRNNKGLCKAHDEKLIFFCKDDGDLACIVCQDALKHCNHSFLLLQEAHDIYKDQLMATITPLSSAMQKFEDVESNYKKRIRHYKWDMNTKTSVSSMYGKLRKGLEALEVKMHNELHAQEETAQLGIQENIKEVKEHCFRIQETISASQTMLNEQEPLAFLKGIKSCLEKCYEEQTLRVPEVSGSQLAHRCPAEFKIWQQLKPSKLVPSRLTLDPESAYYRLVISEDRTTMQFGSTNRWLAVNPERPVAYAAPHWIRAMYICHFLFGAADPNNASSHVWSPVTINSGTSNKSNV</sequence>
<protein>
    <submittedName>
        <fullName evidence="8">Uncharacterized protein</fullName>
    </submittedName>
</protein>
<evidence type="ECO:0000313" key="9">
    <source>
        <dbReference type="Proteomes" id="UP001066276"/>
    </source>
</evidence>
<evidence type="ECO:0000313" key="8">
    <source>
        <dbReference type="EMBL" id="KAJ1125827.1"/>
    </source>
</evidence>
<dbReference type="SMART" id="SM00184">
    <property type="entry name" value="RING"/>
    <property type="match status" value="1"/>
</dbReference>
<dbReference type="PROSITE" id="PS50119">
    <property type="entry name" value="ZF_BBOX"/>
    <property type="match status" value="1"/>
</dbReference>
<dbReference type="AlphaFoldDB" id="A0AAV7PEG9"/>
<dbReference type="PANTHER" id="PTHR24103">
    <property type="entry name" value="E3 UBIQUITIN-PROTEIN LIGASE TRIM"/>
    <property type="match status" value="1"/>
</dbReference>
<dbReference type="Gene3D" id="3.30.40.10">
    <property type="entry name" value="Zinc/RING finger domain, C3HC4 (zinc finger)"/>
    <property type="match status" value="1"/>
</dbReference>
<dbReference type="GO" id="GO:0008270">
    <property type="term" value="F:zinc ion binding"/>
    <property type="evidence" value="ECO:0007669"/>
    <property type="project" value="UniProtKB-KW"/>
</dbReference>
<dbReference type="InterPro" id="IPR000315">
    <property type="entry name" value="Znf_B-box"/>
</dbReference>
<dbReference type="Pfam" id="PF13765">
    <property type="entry name" value="PRY"/>
    <property type="match status" value="1"/>
</dbReference>
<dbReference type="Proteomes" id="UP001066276">
    <property type="component" value="Chromosome 7"/>
</dbReference>
<dbReference type="InterPro" id="IPR006574">
    <property type="entry name" value="PRY"/>
</dbReference>
<dbReference type="SUPFAM" id="SSF57845">
    <property type="entry name" value="B-box zinc-binding domain"/>
    <property type="match status" value="1"/>
</dbReference>
<dbReference type="InterPro" id="IPR027370">
    <property type="entry name" value="Znf-RING_euk"/>
</dbReference>
<evidence type="ECO:0000256" key="5">
    <source>
        <dbReference type="PROSITE-ProRule" id="PRU00024"/>
    </source>
</evidence>
<dbReference type="PROSITE" id="PS50089">
    <property type="entry name" value="ZF_RING_2"/>
    <property type="match status" value="1"/>
</dbReference>
<keyword evidence="2 5" id="KW-0863">Zinc-finger</keyword>
<dbReference type="Pfam" id="PF13445">
    <property type="entry name" value="zf-RING_UBOX"/>
    <property type="match status" value="1"/>
</dbReference>
<dbReference type="SMART" id="SM00336">
    <property type="entry name" value="BBOX"/>
    <property type="match status" value="1"/>
</dbReference>
<evidence type="ECO:0000256" key="2">
    <source>
        <dbReference type="ARBA" id="ARBA00022771"/>
    </source>
</evidence>
<dbReference type="PROSITE" id="PS00518">
    <property type="entry name" value="ZF_RING_1"/>
    <property type="match status" value="1"/>
</dbReference>
<keyword evidence="3" id="KW-0862">Zinc</keyword>
<reference evidence="8" key="1">
    <citation type="journal article" date="2022" name="bioRxiv">
        <title>Sequencing and chromosome-scale assembly of the giantPleurodeles waltlgenome.</title>
        <authorList>
            <person name="Brown T."/>
            <person name="Elewa A."/>
            <person name="Iarovenko S."/>
            <person name="Subramanian E."/>
            <person name="Araus A.J."/>
            <person name="Petzold A."/>
            <person name="Susuki M."/>
            <person name="Suzuki K.-i.T."/>
            <person name="Hayashi T."/>
            <person name="Toyoda A."/>
            <person name="Oliveira C."/>
            <person name="Osipova E."/>
            <person name="Leigh N.D."/>
            <person name="Simon A."/>
            <person name="Yun M.H."/>
        </authorList>
    </citation>
    <scope>NUCLEOTIDE SEQUENCE</scope>
    <source>
        <strain evidence="8">20211129_DDA</strain>
        <tissue evidence="8">Liver</tissue>
    </source>
</reference>
<feature type="domain" description="B box-type" evidence="7">
    <location>
        <begin position="98"/>
        <end position="139"/>
    </location>
</feature>
<dbReference type="InterPro" id="IPR017907">
    <property type="entry name" value="Znf_RING_CS"/>
</dbReference>
<evidence type="ECO:0000259" key="6">
    <source>
        <dbReference type="PROSITE" id="PS50089"/>
    </source>
</evidence>
<name>A0AAV7PEG9_PLEWA</name>
<evidence type="ECO:0000259" key="7">
    <source>
        <dbReference type="PROSITE" id="PS50119"/>
    </source>
</evidence>
<keyword evidence="4" id="KW-0175">Coiled coil</keyword>
<dbReference type="InterPro" id="IPR050143">
    <property type="entry name" value="TRIM/RBCC"/>
</dbReference>